<dbReference type="EMBL" id="BGZK01000312">
    <property type="protein sequence ID" value="GBP35922.1"/>
    <property type="molecule type" value="Genomic_DNA"/>
</dbReference>
<dbReference type="GO" id="GO:0008592">
    <property type="term" value="P:regulation of Toll signaling pathway"/>
    <property type="evidence" value="ECO:0007669"/>
    <property type="project" value="InterPro"/>
</dbReference>
<dbReference type="STRING" id="151549.A0A4C1VC99"/>
<dbReference type="AlphaFoldDB" id="A0A4C1VC99"/>
<evidence type="ECO:0000313" key="2">
    <source>
        <dbReference type="EMBL" id="GBP35922.1"/>
    </source>
</evidence>
<dbReference type="OrthoDB" id="8801906at2759"/>
<organism evidence="2 3">
    <name type="scientific">Eumeta variegata</name>
    <name type="common">Bagworm moth</name>
    <name type="synonym">Eumeta japonica</name>
    <dbReference type="NCBI Taxonomy" id="151549"/>
    <lineage>
        <taxon>Eukaryota</taxon>
        <taxon>Metazoa</taxon>
        <taxon>Ecdysozoa</taxon>
        <taxon>Arthropoda</taxon>
        <taxon>Hexapoda</taxon>
        <taxon>Insecta</taxon>
        <taxon>Pterygota</taxon>
        <taxon>Neoptera</taxon>
        <taxon>Endopterygota</taxon>
        <taxon>Lepidoptera</taxon>
        <taxon>Glossata</taxon>
        <taxon>Ditrysia</taxon>
        <taxon>Tineoidea</taxon>
        <taxon>Psychidae</taxon>
        <taxon>Oiketicinae</taxon>
        <taxon>Eumeta</taxon>
    </lineage>
</organism>
<accession>A0A4C1VC99</accession>
<evidence type="ECO:0000313" key="3">
    <source>
        <dbReference type="Proteomes" id="UP000299102"/>
    </source>
</evidence>
<dbReference type="Pfam" id="PF04710">
    <property type="entry name" value="Pellino_FHA"/>
    <property type="match status" value="1"/>
</dbReference>
<protein>
    <submittedName>
        <fullName evidence="2">Protein pellino</fullName>
    </submittedName>
</protein>
<dbReference type="GO" id="GO:0000209">
    <property type="term" value="P:protein polyubiquitination"/>
    <property type="evidence" value="ECO:0007669"/>
    <property type="project" value="InterPro"/>
</dbReference>
<dbReference type="InterPro" id="IPR006800">
    <property type="entry name" value="Pellino_fam"/>
</dbReference>
<name>A0A4C1VC99_EUMVA</name>
<dbReference type="InterPro" id="IPR048334">
    <property type="entry name" value="Pellino_FHA"/>
</dbReference>
<keyword evidence="3" id="KW-1185">Reference proteome</keyword>
<dbReference type="GO" id="GO:0061630">
    <property type="term" value="F:ubiquitin protein ligase activity"/>
    <property type="evidence" value="ECO:0007669"/>
    <property type="project" value="InterPro"/>
</dbReference>
<feature type="domain" description="Pellino FHA" evidence="1">
    <location>
        <begin position="58"/>
        <end position="139"/>
    </location>
</feature>
<dbReference type="Proteomes" id="UP000299102">
    <property type="component" value="Unassembled WGS sequence"/>
</dbReference>
<comment type="caution">
    <text evidence="2">The sequence shown here is derived from an EMBL/GenBank/DDBJ whole genome shotgun (WGS) entry which is preliminary data.</text>
</comment>
<sequence length="220" mass="25329">MSYKLMNAGRIARKSMTHCRVPLEPSVRARVRNELSLFHSIGRCVRVEERQRPHTTYTYNGYLPAGERGRRRSKFVLYRRPQANGVRRSKHYVVKTPHSSKAILDASQHSISYTLSRNQAVIVEYTEDPDTDMFQYTRKKAWKSNKEKRKLGSKVKIGRMIMVFVVRARIQLTWSVSTASLERRGRVAYLISTWVTAPWSENNALVPAVHAGQATPRGNL</sequence>
<reference evidence="2 3" key="1">
    <citation type="journal article" date="2019" name="Commun. Biol.">
        <title>The bagworm genome reveals a unique fibroin gene that provides high tensile strength.</title>
        <authorList>
            <person name="Kono N."/>
            <person name="Nakamura H."/>
            <person name="Ohtoshi R."/>
            <person name="Tomita M."/>
            <person name="Numata K."/>
            <person name="Arakawa K."/>
        </authorList>
    </citation>
    <scope>NUCLEOTIDE SEQUENCE [LARGE SCALE GENOMIC DNA]</scope>
</reference>
<gene>
    <name evidence="2" type="primary">Pli</name>
    <name evidence="2" type="ORF">EVAR_91473_1</name>
</gene>
<evidence type="ECO:0000259" key="1">
    <source>
        <dbReference type="Pfam" id="PF04710"/>
    </source>
</evidence>
<dbReference type="PANTHER" id="PTHR12098">
    <property type="entry name" value="E3 UBIQUITIN-PROTEIN LIGASE PELLINO-RELATED"/>
    <property type="match status" value="1"/>
</dbReference>
<dbReference type="PANTHER" id="PTHR12098:SF2">
    <property type="entry name" value="PROTEIN PELLINO"/>
    <property type="match status" value="1"/>
</dbReference>
<proteinExistence type="predicted"/>